<feature type="transmembrane region" description="Helical" evidence="7">
    <location>
        <begin position="34"/>
        <end position="57"/>
    </location>
</feature>
<dbReference type="InterPro" id="IPR050428">
    <property type="entry name" value="TCS_sensor_his_kinase"/>
</dbReference>
<sequence length="758" mass="82704">MAGHIGCYCFARYPSYPECEVAMGRRRRPIRVKIAALLLIPIVSLVAIWGFAATITIRSGQELLRIKTVYDDVIVPVRALTSSLQHERMDSLVFLSAKSAPRTALDAQRNTTMIALHDLERKAMTEAGRADLPLEMQERLDELMEQTDRLADIRARVDTDNYTRMQTLNGYNAVINAAFQVYDHMRISPDIDLVDQTRAANLIGLSREVLSQQAALLSGAVAVGTMTPEEHAAFRDMVTNRALLYTMGFRQLDDELRVPYVRVQNTRDYQQFAAIEKAVVSSVEPGEPLPPEALTWDSTTKNLADTFDRISGESSQVITDRSTPLATAILLQIAVAGGLGLIAVATSIFLSVRFGRRLIGELSGLQSAALDLAERRLPNIVARLRGGEDVDVAAEAPDIKPGSTEEIASLAEAFASVQHTAVDAAVGQAEMRKGVNKVFLNLARRSQSLLHRQLSMLEVMESKEVEPETLDELFAIDHLTTRMRRHAESLIILSGSVPGRGWRNPVMLFDVVRAAVEEVEDYLRVAVNVPTGPALVGSVVTDVVHLIAELVENAAIFSPPHTQVQVRGESVARGYVLEIEDRGLGMTSAEFDVFNARLAEPPEFNLADSDRLGLFVVGKLAQRHGIHVSFRPSPYGGTTAIVLLPAQLVTQPEESPSPQSQSTEKGENELPKRVRKTPGKGRPRARNGSGRQSSGNGGQPRHLSAQPSMFAPLVVPDAGGEGGTPPKENSAENGDGPSHTLLTSFKNGWRRAEKEEGP</sequence>
<feature type="domain" description="Histidine kinase/HSP90-like ATPase" evidence="8">
    <location>
        <begin position="538"/>
        <end position="648"/>
    </location>
</feature>
<dbReference type="EMBL" id="BOOW01000023">
    <property type="protein sequence ID" value="GII93525.1"/>
    <property type="molecule type" value="Genomic_DNA"/>
</dbReference>
<keyword evidence="3" id="KW-0597">Phosphoprotein</keyword>
<dbReference type="Gene3D" id="3.30.565.10">
    <property type="entry name" value="Histidine kinase-like ATPase, C-terminal domain"/>
    <property type="match status" value="1"/>
</dbReference>
<dbReference type="GO" id="GO:0000160">
    <property type="term" value="P:phosphorelay signal transduction system"/>
    <property type="evidence" value="ECO:0007669"/>
    <property type="project" value="TreeGrafter"/>
</dbReference>
<evidence type="ECO:0000256" key="1">
    <source>
        <dbReference type="ARBA" id="ARBA00000085"/>
    </source>
</evidence>
<feature type="region of interest" description="Disordered" evidence="6">
    <location>
        <begin position="650"/>
        <end position="758"/>
    </location>
</feature>
<dbReference type="Pfam" id="PF08376">
    <property type="entry name" value="NIT"/>
    <property type="match status" value="1"/>
</dbReference>
<keyword evidence="4" id="KW-0808">Transferase</keyword>
<feature type="compositionally biased region" description="Basic residues" evidence="6">
    <location>
        <begin position="673"/>
        <end position="685"/>
    </location>
</feature>
<dbReference type="InterPro" id="IPR003594">
    <property type="entry name" value="HATPase_dom"/>
</dbReference>
<dbReference type="InterPro" id="IPR036890">
    <property type="entry name" value="HATPase_C_sf"/>
</dbReference>
<dbReference type="InterPro" id="IPR013587">
    <property type="entry name" value="Nitrate/nitrite_sensing"/>
</dbReference>
<evidence type="ECO:0000313" key="9">
    <source>
        <dbReference type="EMBL" id="GII93525.1"/>
    </source>
</evidence>
<keyword evidence="10" id="KW-1185">Reference proteome</keyword>
<dbReference type="AlphaFoldDB" id="A0A919V5Y9"/>
<evidence type="ECO:0000256" key="5">
    <source>
        <dbReference type="ARBA" id="ARBA00022777"/>
    </source>
</evidence>
<dbReference type="EC" id="2.7.13.3" evidence="2"/>
<dbReference type="SUPFAM" id="SSF55874">
    <property type="entry name" value="ATPase domain of HSP90 chaperone/DNA topoisomerase II/histidine kinase"/>
    <property type="match status" value="1"/>
</dbReference>
<comment type="catalytic activity">
    <reaction evidence="1">
        <text>ATP + protein L-histidine = ADP + protein N-phospho-L-histidine.</text>
        <dbReference type="EC" id="2.7.13.3"/>
    </reaction>
</comment>
<accession>A0A919V5Y9</accession>
<dbReference type="GO" id="GO:0004673">
    <property type="term" value="F:protein histidine kinase activity"/>
    <property type="evidence" value="ECO:0007669"/>
    <property type="project" value="UniProtKB-EC"/>
</dbReference>
<keyword evidence="7" id="KW-1133">Transmembrane helix</keyword>
<comment type="caution">
    <text evidence="9">The sequence shown here is derived from an EMBL/GenBank/DDBJ whole genome shotgun (WGS) entry which is preliminary data.</text>
</comment>
<gene>
    <name evidence="9" type="ORF">Ssi02_37560</name>
</gene>
<evidence type="ECO:0000256" key="3">
    <source>
        <dbReference type="ARBA" id="ARBA00022553"/>
    </source>
</evidence>
<evidence type="ECO:0000313" key="10">
    <source>
        <dbReference type="Proteomes" id="UP000606172"/>
    </source>
</evidence>
<evidence type="ECO:0000259" key="8">
    <source>
        <dbReference type="SMART" id="SM00387"/>
    </source>
</evidence>
<evidence type="ECO:0000256" key="2">
    <source>
        <dbReference type="ARBA" id="ARBA00012438"/>
    </source>
</evidence>
<keyword evidence="7" id="KW-0472">Membrane</keyword>
<evidence type="ECO:0000256" key="4">
    <source>
        <dbReference type="ARBA" id="ARBA00022679"/>
    </source>
</evidence>
<keyword evidence="5" id="KW-0418">Kinase</keyword>
<dbReference type="Proteomes" id="UP000606172">
    <property type="component" value="Unassembled WGS sequence"/>
</dbReference>
<dbReference type="PANTHER" id="PTHR45436">
    <property type="entry name" value="SENSOR HISTIDINE KINASE YKOH"/>
    <property type="match status" value="1"/>
</dbReference>
<protein>
    <recommendedName>
        <fullName evidence="2">histidine kinase</fullName>
        <ecNumber evidence="2">2.7.13.3</ecNumber>
    </recommendedName>
</protein>
<organism evidence="9 10">
    <name type="scientific">Sinosporangium siamense</name>
    <dbReference type="NCBI Taxonomy" id="1367973"/>
    <lineage>
        <taxon>Bacteria</taxon>
        <taxon>Bacillati</taxon>
        <taxon>Actinomycetota</taxon>
        <taxon>Actinomycetes</taxon>
        <taxon>Streptosporangiales</taxon>
        <taxon>Streptosporangiaceae</taxon>
        <taxon>Sinosporangium</taxon>
    </lineage>
</organism>
<proteinExistence type="predicted"/>
<dbReference type="GO" id="GO:0005886">
    <property type="term" value="C:plasma membrane"/>
    <property type="evidence" value="ECO:0007669"/>
    <property type="project" value="TreeGrafter"/>
</dbReference>
<reference evidence="9" key="1">
    <citation type="submission" date="2021-01" db="EMBL/GenBank/DDBJ databases">
        <title>Whole genome shotgun sequence of Sinosporangium siamense NBRC 109515.</title>
        <authorList>
            <person name="Komaki H."/>
            <person name="Tamura T."/>
        </authorList>
    </citation>
    <scope>NUCLEOTIDE SEQUENCE</scope>
    <source>
        <strain evidence="9">NBRC 109515</strain>
    </source>
</reference>
<name>A0A919V5Y9_9ACTN</name>
<feature type="compositionally biased region" description="Low complexity" evidence="6">
    <location>
        <begin position="650"/>
        <end position="663"/>
    </location>
</feature>
<dbReference type="SMART" id="SM00387">
    <property type="entry name" value="HATPase_c"/>
    <property type="match status" value="1"/>
</dbReference>
<evidence type="ECO:0000256" key="7">
    <source>
        <dbReference type="SAM" id="Phobius"/>
    </source>
</evidence>
<keyword evidence="7" id="KW-0812">Transmembrane</keyword>
<evidence type="ECO:0000256" key="6">
    <source>
        <dbReference type="SAM" id="MobiDB-lite"/>
    </source>
</evidence>
<dbReference type="Pfam" id="PF02518">
    <property type="entry name" value="HATPase_c"/>
    <property type="match status" value="1"/>
</dbReference>
<dbReference type="PANTHER" id="PTHR45436:SF5">
    <property type="entry name" value="SENSOR HISTIDINE KINASE TRCS"/>
    <property type="match status" value="1"/>
</dbReference>